<dbReference type="InterPro" id="IPR012944">
    <property type="entry name" value="SusD_RagB_dom"/>
</dbReference>
<organism evidence="8 9">
    <name type="scientific">Chitinophaga pollutisoli</name>
    <dbReference type="NCBI Taxonomy" id="3133966"/>
    <lineage>
        <taxon>Bacteria</taxon>
        <taxon>Pseudomonadati</taxon>
        <taxon>Bacteroidota</taxon>
        <taxon>Chitinophagia</taxon>
        <taxon>Chitinophagales</taxon>
        <taxon>Chitinophagaceae</taxon>
        <taxon>Chitinophaga</taxon>
    </lineage>
</organism>
<keyword evidence="5" id="KW-0998">Cell outer membrane</keyword>
<dbReference type="EMBL" id="CP149822">
    <property type="protein sequence ID" value="WZN42771.1"/>
    <property type="molecule type" value="Genomic_DNA"/>
</dbReference>
<proteinExistence type="inferred from homology"/>
<name>A0ABZ2YSJ5_9BACT</name>
<evidence type="ECO:0000256" key="1">
    <source>
        <dbReference type="ARBA" id="ARBA00004442"/>
    </source>
</evidence>
<reference evidence="9" key="1">
    <citation type="submission" date="2024-03" db="EMBL/GenBank/DDBJ databases">
        <title>Chitinophaga horti sp. nov., isolated from garden soil.</title>
        <authorList>
            <person name="Lee D.S."/>
            <person name="Han D.M."/>
            <person name="Baek J.H."/>
            <person name="Choi D.G."/>
            <person name="Jeon J.H."/>
            <person name="Jeon C.O."/>
        </authorList>
    </citation>
    <scope>NUCLEOTIDE SEQUENCE [LARGE SCALE GENOMIC DNA]</scope>
    <source>
        <strain evidence="9">GPA1</strain>
    </source>
</reference>
<evidence type="ECO:0000259" key="7">
    <source>
        <dbReference type="Pfam" id="PF14322"/>
    </source>
</evidence>
<dbReference type="Gene3D" id="1.25.40.390">
    <property type="match status" value="1"/>
</dbReference>
<dbReference type="Proteomes" id="UP001485459">
    <property type="component" value="Chromosome"/>
</dbReference>
<dbReference type="SUPFAM" id="SSF48452">
    <property type="entry name" value="TPR-like"/>
    <property type="match status" value="1"/>
</dbReference>
<evidence type="ECO:0000256" key="3">
    <source>
        <dbReference type="ARBA" id="ARBA00022729"/>
    </source>
</evidence>
<dbReference type="InterPro" id="IPR011990">
    <property type="entry name" value="TPR-like_helical_dom_sf"/>
</dbReference>
<evidence type="ECO:0000313" key="9">
    <source>
        <dbReference type="Proteomes" id="UP001485459"/>
    </source>
</evidence>
<feature type="domain" description="RagB/SusD" evidence="6">
    <location>
        <begin position="354"/>
        <end position="488"/>
    </location>
</feature>
<keyword evidence="9" id="KW-1185">Reference proteome</keyword>
<dbReference type="InterPro" id="IPR033985">
    <property type="entry name" value="SusD-like_N"/>
</dbReference>
<dbReference type="CDD" id="cd08977">
    <property type="entry name" value="SusD"/>
    <property type="match status" value="1"/>
</dbReference>
<comment type="subcellular location">
    <subcellularLocation>
        <location evidence="1">Cell outer membrane</location>
    </subcellularLocation>
</comment>
<evidence type="ECO:0000256" key="2">
    <source>
        <dbReference type="ARBA" id="ARBA00006275"/>
    </source>
</evidence>
<dbReference type="Pfam" id="PF07980">
    <property type="entry name" value="SusD_RagB"/>
    <property type="match status" value="1"/>
</dbReference>
<accession>A0ABZ2YSJ5</accession>
<dbReference type="RefSeq" id="WP_341837601.1">
    <property type="nucleotide sequence ID" value="NZ_CP149822.1"/>
</dbReference>
<keyword evidence="4" id="KW-0472">Membrane</keyword>
<feature type="domain" description="SusD-like N-terminal" evidence="7">
    <location>
        <begin position="20"/>
        <end position="217"/>
    </location>
</feature>
<gene>
    <name evidence="8" type="ORF">WJU16_06950</name>
</gene>
<comment type="similarity">
    <text evidence="2">Belongs to the SusD family.</text>
</comment>
<keyword evidence="3" id="KW-0732">Signal</keyword>
<evidence type="ECO:0000313" key="8">
    <source>
        <dbReference type="EMBL" id="WZN42771.1"/>
    </source>
</evidence>
<dbReference type="Pfam" id="PF14322">
    <property type="entry name" value="SusD-like_3"/>
    <property type="match status" value="1"/>
</dbReference>
<evidence type="ECO:0000256" key="5">
    <source>
        <dbReference type="ARBA" id="ARBA00023237"/>
    </source>
</evidence>
<evidence type="ECO:0000259" key="6">
    <source>
        <dbReference type="Pfam" id="PF07980"/>
    </source>
</evidence>
<protein>
    <submittedName>
        <fullName evidence="8">RagB/SusD family nutrient uptake outer membrane protein</fullName>
    </submittedName>
</protein>
<evidence type="ECO:0000256" key="4">
    <source>
        <dbReference type="ARBA" id="ARBA00023136"/>
    </source>
</evidence>
<sequence>MRNILFIIFSICVAGCQPSLDLSPDGWKASSTFYRNAADAEAAVTGAYSVLHEVYKNEHILTPNVICADDGIPFLTGAADRVAIWKYEQVSTNSYSGQIWSSAYRGIQFSNIILARVPVIPMDENLKKQYLGEAHYLRALHYFNLVRFYGGVPLVTNEITTLAGVEMPKAGIDEVYGLIEADLKAAETALPRSYASSANIGRATMGAAKGLLAKVYLARAGNVAGSPYWSQAAAKAKEVIDLGIYDLWEDYADVFAIKNRGGKESLFEVVFLTDIQGNSFTTGYAPRGAPIVPNNGYGIFRVSKSLFEAYTPNDKRTAVTFLTSYVHPVTQQTVQLSVDNPDPALAVSFWKLADPTVKVGVNGGTSWPYMRYSEILLIYAEALSEANGGPGTEAYDAINEVRNRAGLDDLSGLNAATFKDAILEERRLEFCFEGQRWFDLVRTGRLAAAVKAENSFSRNATVQAHQVWFPIPQREIDANSALDQIKGY</sequence>